<organism evidence="1 2">
    <name type="scientific">Azospirillum doebereinerae</name>
    <dbReference type="NCBI Taxonomy" id="92933"/>
    <lineage>
        <taxon>Bacteria</taxon>
        <taxon>Pseudomonadati</taxon>
        <taxon>Pseudomonadota</taxon>
        <taxon>Alphaproteobacteria</taxon>
        <taxon>Rhodospirillales</taxon>
        <taxon>Azospirillaceae</taxon>
        <taxon>Azospirillum</taxon>
    </lineage>
</organism>
<dbReference type="InterPro" id="IPR008983">
    <property type="entry name" value="Tumour_necrosis_fac-like_dom"/>
</dbReference>
<dbReference type="EMBL" id="RZIJ01000001">
    <property type="protein sequence ID" value="RUQ75792.1"/>
    <property type="molecule type" value="Genomic_DNA"/>
</dbReference>
<keyword evidence="2" id="KW-1185">Reference proteome</keyword>
<dbReference type="Gene3D" id="2.60.120.40">
    <property type="match status" value="1"/>
</dbReference>
<protein>
    <recommendedName>
        <fullName evidence="3">C1q domain-containing protein</fullName>
    </recommendedName>
</protein>
<dbReference type="SUPFAM" id="SSF49842">
    <property type="entry name" value="TNF-like"/>
    <property type="match status" value="1"/>
</dbReference>
<comment type="caution">
    <text evidence="1">The sequence shown here is derived from an EMBL/GenBank/DDBJ whole genome shotgun (WGS) entry which is preliminary data.</text>
</comment>
<accession>A0A433JF49</accession>
<reference evidence="1 2" key="1">
    <citation type="submission" date="2018-12" db="EMBL/GenBank/DDBJ databases">
        <authorList>
            <person name="Yang Y."/>
        </authorList>
    </citation>
    <scope>NUCLEOTIDE SEQUENCE [LARGE SCALE GENOMIC DNA]</scope>
    <source>
        <strain evidence="1 2">GSF71</strain>
    </source>
</reference>
<sequence length="280" mass="29519">MAVQTFNPTDLSQSTANWAVAQRIVGPFAPHAQVTPNLTVALDPGYLLSGTTLTEVNAQSVGPFVPPTSGFRIDRVVIDRSTGVASIVTGAANTVTPPTIPMGTFPAAQLHFQSTTLTITNDIIVDERVIAATFSPPAANAIGFRADLNGVNMTIAAGVTTLVPMNVTSSQAFNIGDAFDPETHRFKPNRPGLYQVNGQLHYWNMAAGGMCTAVIFKNGAPHSNNHVIAHGGSVAAHVSSVIQLNGTTDYLELYGYYNNGTGNYISGQMTSSWFSAAYTA</sequence>
<dbReference type="OrthoDB" id="7302000at2"/>
<proteinExistence type="predicted"/>
<dbReference type="RefSeq" id="WP_126994101.1">
    <property type="nucleotide sequence ID" value="NZ_JBNPXW010000001.1"/>
</dbReference>
<name>A0A433JF49_9PROT</name>
<evidence type="ECO:0000313" key="1">
    <source>
        <dbReference type="EMBL" id="RUQ75792.1"/>
    </source>
</evidence>
<gene>
    <name evidence="1" type="ORF">EJ913_01380</name>
</gene>
<dbReference type="Proteomes" id="UP000280346">
    <property type="component" value="Unassembled WGS sequence"/>
</dbReference>
<dbReference type="AlphaFoldDB" id="A0A433JF49"/>
<evidence type="ECO:0000313" key="2">
    <source>
        <dbReference type="Proteomes" id="UP000280346"/>
    </source>
</evidence>
<evidence type="ECO:0008006" key="3">
    <source>
        <dbReference type="Google" id="ProtNLM"/>
    </source>
</evidence>